<dbReference type="PRINTS" id="PR00625">
    <property type="entry name" value="JDOMAIN"/>
</dbReference>
<dbReference type="InterPro" id="IPR001623">
    <property type="entry name" value="DnaJ_domain"/>
</dbReference>
<dbReference type="SMART" id="SM00271">
    <property type="entry name" value="DnaJ"/>
    <property type="match status" value="1"/>
</dbReference>
<dbReference type="EMBL" id="CP011125">
    <property type="protein sequence ID" value="AKF06689.1"/>
    <property type="molecule type" value="Genomic_DNA"/>
</dbReference>
<dbReference type="InterPro" id="IPR036869">
    <property type="entry name" value="J_dom_sf"/>
</dbReference>
<protein>
    <submittedName>
        <fullName evidence="3">DnaJ domain protein</fullName>
    </submittedName>
</protein>
<dbReference type="CDD" id="cd06257">
    <property type="entry name" value="DnaJ"/>
    <property type="match status" value="1"/>
</dbReference>
<dbReference type="SUPFAM" id="SSF46565">
    <property type="entry name" value="Chaperone J-domain"/>
    <property type="match status" value="1"/>
</dbReference>
<dbReference type="Pfam" id="PF00226">
    <property type="entry name" value="DnaJ"/>
    <property type="match status" value="1"/>
</dbReference>
<dbReference type="InterPro" id="IPR050817">
    <property type="entry name" value="DjlA_DnaK_co-chaperone"/>
</dbReference>
<evidence type="ECO:0000313" key="3">
    <source>
        <dbReference type="EMBL" id="AKF06689.1"/>
    </source>
</evidence>
<feature type="domain" description="J" evidence="2">
    <location>
        <begin position="2"/>
        <end position="72"/>
    </location>
</feature>
<evidence type="ECO:0000313" key="4">
    <source>
        <dbReference type="Proteomes" id="UP000034883"/>
    </source>
</evidence>
<accession>A0A0F6SFC2</accession>
<dbReference type="STRING" id="927083.DB32_003838"/>
<dbReference type="PROSITE" id="PS50076">
    <property type="entry name" value="DNAJ_2"/>
    <property type="match status" value="1"/>
</dbReference>
<dbReference type="KEGG" id="samy:DB32_003838"/>
<feature type="region of interest" description="Disordered" evidence="1">
    <location>
        <begin position="77"/>
        <end position="103"/>
    </location>
</feature>
<evidence type="ECO:0000256" key="1">
    <source>
        <dbReference type="SAM" id="MobiDB-lite"/>
    </source>
</evidence>
<evidence type="ECO:0000259" key="2">
    <source>
        <dbReference type="PROSITE" id="PS50076"/>
    </source>
</evidence>
<proteinExistence type="predicted"/>
<dbReference type="Gene3D" id="1.10.287.110">
    <property type="entry name" value="DnaJ domain"/>
    <property type="match status" value="1"/>
</dbReference>
<dbReference type="Proteomes" id="UP000034883">
    <property type="component" value="Chromosome"/>
</dbReference>
<sequence length="153" mass="17513">MDYYDLLQVEPTSTIDDVRRAFHAFAAKYHPDRFAGAPPEKQERAAQIYRRGAEAYRVLLDPEQRRIYEAQRARGKLRLDPEEKTDRGNGPGTGGLAIRSPRARPFAQKATEAFKKGDWATARLNLKLAMQHEPENALLQARLAEVEQRLRAR</sequence>
<keyword evidence="4" id="KW-1185">Reference proteome</keyword>
<dbReference type="PANTHER" id="PTHR24074">
    <property type="entry name" value="CO-CHAPERONE PROTEIN DJLA"/>
    <property type="match status" value="1"/>
</dbReference>
<organism evidence="3 4">
    <name type="scientific">Sandaracinus amylolyticus</name>
    <dbReference type="NCBI Taxonomy" id="927083"/>
    <lineage>
        <taxon>Bacteria</taxon>
        <taxon>Pseudomonadati</taxon>
        <taxon>Myxococcota</taxon>
        <taxon>Polyangia</taxon>
        <taxon>Polyangiales</taxon>
        <taxon>Sandaracinaceae</taxon>
        <taxon>Sandaracinus</taxon>
    </lineage>
</organism>
<name>A0A0F6SFC2_9BACT</name>
<dbReference type="AlphaFoldDB" id="A0A0F6SFC2"/>
<reference evidence="3 4" key="1">
    <citation type="submission" date="2015-03" db="EMBL/GenBank/DDBJ databases">
        <title>Genome assembly of Sandaracinus amylolyticus DSM 53668.</title>
        <authorList>
            <person name="Sharma G."/>
            <person name="Subramanian S."/>
        </authorList>
    </citation>
    <scope>NUCLEOTIDE SEQUENCE [LARGE SCALE GENOMIC DNA]</scope>
    <source>
        <strain evidence="3 4">DSM 53668</strain>
    </source>
</reference>
<feature type="compositionally biased region" description="Basic and acidic residues" evidence="1">
    <location>
        <begin position="77"/>
        <end position="87"/>
    </location>
</feature>
<gene>
    <name evidence="3" type="ORF">DB32_003838</name>
</gene>